<evidence type="ECO:0000256" key="1">
    <source>
        <dbReference type="SAM" id="MobiDB-lite"/>
    </source>
</evidence>
<organism evidence="2 3">
    <name type="scientific">Anaeramoeba flamelloides</name>
    <dbReference type="NCBI Taxonomy" id="1746091"/>
    <lineage>
        <taxon>Eukaryota</taxon>
        <taxon>Metamonada</taxon>
        <taxon>Anaeramoebidae</taxon>
        <taxon>Anaeramoeba</taxon>
    </lineage>
</organism>
<dbReference type="EMBL" id="JAOAOG010000168">
    <property type="protein sequence ID" value="KAJ6243803.1"/>
    <property type="molecule type" value="Genomic_DNA"/>
</dbReference>
<feature type="compositionally biased region" description="Basic and acidic residues" evidence="1">
    <location>
        <begin position="154"/>
        <end position="167"/>
    </location>
</feature>
<dbReference type="Proteomes" id="UP001150062">
    <property type="component" value="Unassembled WGS sequence"/>
</dbReference>
<evidence type="ECO:0000313" key="3">
    <source>
        <dbReference type="Proteomes" id="UP001150062"/>
    </source>
</evidence>
<keyword evidence="3" id="KW-1185">Reference proteome</keyword>
<proteinExistence type="predicted"/>
<reference evidence="2" key="1">
    <citation type="submission" date="2022-08" db="EMBL/GenBank/DDBJ databases">
        <title>Novel sulfate-reducing endosymbionts in the free-living metamonad Anaeramoeba.</title>
        <authorList>
            <person name="Jerlstrom-Hultqvist J."/>
            <person name="Cepicka I."/>
            <person name="Gallot-Lavallee L."/>
            <person name="Salas-Leiva D."/>
            <person name="Curtis B.A."/>
            <person name="Zahonova K."/>
            <person name="Pipaliya S."/>
            <person name="Dacks J."/>
            <person name="Roger A.J."/>
        </authorList>
    </citation>
    <scope>NUCLEOTIDE SEQUENCE</scope>
    <source>
        <strain evidence="2">Schooner1</strain>
    </source>
</reference>
<feature type="region of interest" description="Disordered" evidence="1">
    <location>
        <begin position="153"/>
        <end position="172"/>
    </location>
</feature>
<name>A0ABQ8YGS2_9EUKA</name>
<evidence type="ECO:0000313" key="2">
    <source>
        <dbReference type="EMBL" id="KAJ6243803.1"/>
    </source>
</evidence>
<sequence>MKENKGKLFFQYNTIQILPYLKHFNLKVLELRKKRRNLILKRNQLTERVLSRVGKTYSNSKNSGPKTTNEIEIFRKFFEKLFMNKEKYICKKTVGNESTSKNNHQFDQNLNNDFNFTDQGRNQENNQVYKHKQKSQDGEEEKIIINRNSTNFYDHSKIGNQKKDIHSKSKNQLKKINSFEKKKKNMKKKIIGMHSMNQNKNKKTSKKINIINSSINNKIIIRKQNSLRCNENINKSNNKTKKNTKDLKINQFQSDNTHELKIFLDEKQQLQTNKNSINPPQILLSIQQNQKQPTVLYKKNNNFVSKKKIKK</sequence>
<protein>
    <recommendedName>
        <fullName evidence="4">Ribosomal protein S4</fullName>
    </recommendedName>
</protein>
<evidence type="ECO:0008006" key="4">
    <source>
        <dbReference type="Google" id="ProtNLM"/>
    </source>
</evidence>
<comment type="caution">
    <text evidence="2">The sequence shown here is derived from an EMBL/GenBank/DDBJ whole genome shotgun (WGS) entry which is preliminary data.</text>
</comment>
<gene>
    <name evidence="2" type="ORF">M0813_22244</name>
</gene>
<accession>A0ABQ8YGS2</accession>